<comment type="subcellular location">
    <subcellularLocation>
        <location evidence="1 7">Cell membrane</location>
        <topology evidence="1 7">Multi-pass membrane protein</topology>
    </subcellularLocation>
</comment>
<evidence type="ECO:0000256" key="1">
    <source>
        <dbReference type="ARBA" id="ARBA00004651"/>
    </source>
</evidence>
<keyword evidence="2 7" id="KW-0813">Transport</keyword>
<dbReference type="GO" id="GO:0055085">
    <property type="term" value="P:transmembrane transport"/>
    <property type="evidence" value="ECO:0007669"/>
    <property type="project" value="InterPro"/>
</dbReference>
<keyword evidence="4 7" id="KW-0812">Transmembrane</keyword>
<comment type="caution">
    <text evidence="9">The sequence shown here is derived from an EMBL/GenBank/DDBJ whole genome shotgun (WGS) entry which is preliminary data.</text>
</comment>
<evidence type="ECO:0000313" key="10">
    <source>
        <dbReference type="Proteomes" id="UP000295064"/>
    </source>
</evidence>
<evidence type="ECO:0000313" key="9">
    <source>
        <dbReference type="EMBL" id="TDO94123.1"/>
    </source>
</evidence>
<dbReference type="SUPFAM" id="SSF161098">
    <property type="entry name" value="MetI-like"/>
    <property type="match status" value="1"/>
</dbReference>
<gene>
    <name evidence="9" type="ORF">DFR79_10488</name>
</gene>
<comment type="similarity">
    <text evidence="7">Belongs to the binding-protein-dependent transport system permease family.</text>
</comment>
<evidence type="ECO:0000256" key="7">
    <source>
        <dbReference type="RuleBase" id="RU363032"/>
    </source>
</evidence>
<feature type="transmembrane region" description="Helical" evidence="7">
    <location>
        <begin position="12"/>
        <end position="32"/>
    </location>
</feature>
<dbReference type="PANTHER" id="PTHR32243:SF18">
    <property type="entry name" value="INNER MEMBRANE ABC TRANSPORTER PERMEASE PROTEIN YCJP"/>
    <property type="match status" value="1"/>
</dbReference>
<evidence type="ECO:0000256" key="6">
    <source>
        <dbReference type="ARBA" id="ARBA00023136"/>
    </source>
</evidence>
<sequence length="277" mass="30707">MKKKRFDKDVFRYIFIVIAIALFTGPILWILLSSFKSPNEILNSDPSFFPRNISFENYSALFEDHSFIRFFINSIIVTVISTFLGVLFGTLAAYSFARTNTTMSNLLFVTVMSFRMLPAIVLVIPLFLLMKNLGLLNTYLGLILAYTTFTLPFAIFLMTGFIQQIPRELEESALIDGCSRLQAILKVVFPLAAPGIATTTIFSFLVAWNDYLFAVTLTSTTKVRTLAVGIAGFNTARNVSIGPMFAALVLGVIPLLIVTLFAQKHLIKGLTLGALKG</sequence>
<keyword evidence="3" id="KW-1003">Cell membrane</keyword>
<dbReference type="InterPro" id="IPR000515">
    <property type="entry name" value="MetI-like"/>
</dbReference>
<dbReference type="OrthoDB" id="42677at2"/>
<dbReference type="InterPro" id="IPR035906">
    <property type="entry name" value="MetI-like_sf"/>
</dbReference>
<dbReference type="RefSeq" id="WP_133514243.1">
    <property type="nucleotide sequence ID" value="NZ_SNWX01000004.1"/>
</dbReference>
<keyword evidence="5 7" id="KW-1133">Transmembrane helix</keyword>
<evidence type="ECO:0000256" key="3">
    <source>
        <dbReference type="ARBA" id="ARBA00022475"/>
    </source>
</evidence>
<organism evidence="9 10">
    <name type="scientific">Halanaerobium saccharolyticum</name>
    <dbReference type="NCBI Taxonomy" id="43595"/>
    <lineage>
        <taxon>Bacteria</taxon>
        <taxon>Bacillati</taxon>
        <taxon>Bacillota</taxon>
        <taxon>Clostridia</taxon>
        <taxon>Halanaerobiales</taxon>
        <taxon>Halanaerobiaceae</taxon>
        <taxon>Halanaerobium</taxon>
    </lineage>
</organism>
<evidence type="ECO:0000256" key="4">
    <source>
        <dbReference type="ARBA" id="ARBA00022692"/>
    </source>
</evidence>
<dbReference type="Gene3D" id="1.10.3720.10">
    <property type="entry name" value="MetI-like"/>
    <property type="match status" value="1"/>
</dbReference>
<keyword evidence="6 7" id="KW-0472">Membrane</keyword>
<evidence type="ECO:0000259" key="8">
    <source>
        <dbReference type="PROSITE" id="PS50928"/>
    </source>
</evidence>
<dbReference type="PANTHER" id="PTHR32243">
    <property type="entry name" value="MALTOSE TRANSPORT SYSTEM PERMEASE-RELATED"/>
    <property type="match status" value="1"/>
</dbReference>
<feature type="transmembrane region" description="Helical" evidence="7">
    <location>
        <begin position="183"/>
        <end position="208"/>
    </location>
</feature>
<reference evidence="9 10" key="1">
    <citation type="submission" date="2019-03" db="EMBL/GenBank/DDBJ databases">
        <title>Subsurface microbial communities from deep shales in Ohio and West Virginia, USA.</title>
        <authorList>
            <person name="Wrighton K."/>
        </authorList>
    </citation>
    <scope>NUCLEOTIDE SEQUENCE [LARGE SCALE GENOMIC DNA]</scope>
    <source>
        <strain evidence="9 10">MA284_T2</strain>
    </source>
</reference>
<dbReference type="AlphaFoldDB" id="A0A4R6LZ80"/>
<protein>
    <submittedName>
        <fullName evidence="9">Carbohydrate ABC transporter membrane protein 2 (CUT1 family)</fullName>
    </submittedName>
</protein>
<feature type="domain" description="ABC transmembrane type-1" evidence="8">
    <location>
        <begin position="71"/>
        <end position="262"/>
    </location>
</feature>
<dbReference type="GO" id="GO:0005886">
    <property type="term" value="C:plasma membrane"/>
    <property type="evidence" value="ECO:0007669"/>
    <property type="project" value="UniProtKB-SubCell"/>
</dbReference>
<feature type="transmembrane region" description="Helical" evidence="7">
    <location>
        <begin position="70"/>
        <end position="94"/>
    </location>
</feature>
<feature type="transmembrane region" description="Helical" evidence="7">
    <location>
        <begin position="139"/>
        <end position="162"/>
    </location>
</feature>
<dbReference type="PROSITE" id="PS50928">
    <property type="entry name" value="ABC_TM1"/>
    <property type="match status" value="1"/>
</dbReference>
<name>A0A4R6LZ80_9FIRM</name>
<evidence type="ECO:0000256" key="2">
    <source>
        <dbReference type="ARBA" id="ARBA00022448"/>
    </source>
</evidence>
<dbReference type="InterPro" id="IPR050901">
    <property type="entry name" value="BP-dep_ABC_trans_perm"/>
</dbReference>
<feature type="transmembrane region" description="Helical" evidence="7">
    <location>
        <begin position="241"/>
        <end position="262"/>
    </location>
</feature>
<dbReference type="EMBL" id="SNWX01000004">
    <property type="protein sequence ID" value="TDO94123.1"/>
    <property type="molecule type" value="Genomic_DNA"/>
</dbReference>
<dbReference type="Pfam" id="PF00528">
    <property type="entry name" value="BPD_transp_1"/>
    <property type="match status" value="1"/>
</dbReference>
<feature type="transmembrane region" description="Helical" evidence="7">
    <location>
        <begin position="106"/>
        <end position="127"/>
    </location>
</feature>
<accession>A0A4R6LZ80</accession>
<evidence type="ECO:0000256" key="5">
    <source>
        <dbReference type="ARBA" id="ARBA00022989"/>
    </source>
</evidence>
<dbReference type="Proteomes" id="UP000295064">
    <property type="component" value="Unassembled WGS sequence"/>
</dbReference>
<proteinExistence type="inferred from homology"/>
<dbReference type="CDD" id="cd06261">
    <property type="entry name" value="TM_PBP2"/>
    <property type="match status" value="1"/>
</dbReference>